<accession>A0A3Q0FU15</accession>
<dbReference type="PROSITE" id="PS50806">
    <property type="entry name" value="KRAB_RELATED"/>
    <property type="match status" value="1"/>
</dbReference>
<organism evidence="4 5">
    <name type="scientific">Alligator sinensis</name>
    <name type="common">Chinese alligator</name>
    <dbReference type="NCBI Taxonomy" id="38654"/>
    <lineage>
        <taxon>Eukaryota</taxon>
        <taxon>Metazoa</taxon>
        <taxon>Chordata</taxon>
        <taxon>Craniata</taxon>
        <taxon>Vertebrata</taxon>
        <taxon>Euteleostomi</taxon>
        <taxon>Archelosauria</taxon>
        <taxon>Archosauria</taxon>
        <taxon>Crocodylia</taxon>
        <taxon>Alligatoridae</taxon>
        <taxon>Alligatorinae</taxon>
        <taxon>Alligator</taxon>
    </lineage>
</organism>
<dbReference type="STRING" id="38654.A0A3Q0FU15"/>
<feature type="compositionally biased region" description="Basic and acidic residues" evidence="1">
    <location>
        <begin position="43"/>
        <end position="52"/>
    </location>
</feature>
<dbReference type="InterPro" id="IPR001909">
    <property type="entry name" value="KRAB"/>
</dbReference>
<dbReference type="InterPro" id="IPR003655">
    <property type="entry name" value="aKRAB"/>
</dbReference>
<dbReference type="InterPro" id="IPR036051">
    <property type="entry name" value="KRAB_dom_sf"/>
</dbReference>
<evidence type="ECO:0000259" key="3">
    <source>
        <dbReference type="PROSITE" id="PS50806"/>
    </source>
</evidence>
<dbReference type="Pfam" id="PF01352">
    <property type="entry name" value="KRAB"/>
    <property type="match status" value="1"/>
</dbReference>
<dbReference type="RefSeq" id="XP_025050752.1">
    <property type="nucleotide sequence ID" value="XM_025194967.1"/>
</dbReference>
<name>A0A3Q0FU15_ALLSI</name>
<feature type="compositionally biased region" description="Basic and acidic residues" evidence="1">
    <location>
        <begin position="95"/>
        <end position="106"/>
    </location>
</feature>
<feature type="compositionally biased region" description="Basic and acidic residues" evidence="1">
    <location>
        <begin position="73"/>
        <end position="86"/>
    </location>
</feature>
<evidence type="ECO:0000259" key="2">
    <source>
        <dbReference type="PROSITE" id="PS50805"/>
    </source>
</evidence>
<evidence type="ECO:0000313" key="6">
    <source>
        <dbReference type="RefSeq" id="XP_025050753.1"/>
    </source>
</evidence>
<evidence type="ECO:0000256" key="1">
    <source>
        <dbReference type="SAM" id="MobiDB-lite"/>
    </source>
</evidence>
<evidence type="ECO:0000313" key="5">
    <source>
        <dbReference type="RefSeq" id="XP_025050752.1"/>
    </source>
</evidence>
<feature type="region of interest" description="Disordered" evidence="1">
    <location>
        <begin position="23"/>
        <end position="158"/>
    </location>
</feature>
<dbReference type="PROSITE" id="PS50805">
    <property type="entry name" value="KRAB"/>
    <property type="match status" value="1"/>
</dbReference>
<dbReference type="AlphaFoldDB" id="A0A3Q0FU15"/>
<dbReference type="InterPro" id="IPR050169">
    <property type="entry name" value="Krueppel_C2H2_ZnF"/>
</dbReference>
<protein>
    <submittedName>
        <fullName evidence="5 6">Zinc finger protein 316-like isoform X1</fullName>
    </submittedName>
</protein>
<feature type="compositionally biased region" description="Polar residues" evidence="1">
    <location>
        <begin position="53"/>
        <end position="65"/>
    </location>
</feature>
<dbReference type="GeneID" id="106723222"/>
<dbReference type="PANTHER" id="PTHR23232">
    <property type="entry name" value="KRAB DOMAIN C2H2 ZINC FINGER"/>
    <property type="match status" value="1"/>
</dbReference>
<dbReference type="PANTHER" id="PTHR23232:SF142">
    <property type="entry name" value="GASTRULA ZINC FINGER PROTEIN XLCGF57.1-LIKE-RELATED"/>
    <property type="match status" value="1"/>
</dbReference>
<dbReference type="RefSeq" id="XP_025050753.1">
    <property type="nucleotide sequence ID" value="XM_025194968.1"/>
</dbReference>
<sequence>MSPSCRPGWDQWRLPRWSVPQAVKQQLQEPAECQEMQGQEVTESGKVEELSSDKMQPTGTLQNPGHSWPEQPNAHRADRPLEESGEMKIPWPLDKPPDVPREEPLPHQKSGAGTLSRAEQQPPEKGPVKVELQNTSSGRLEERSSLTPEPGQVQKWQGRPLKREASLELQEVFEDVAVYFTRKEWELLEDEDKVLYQAQMLKNYQALISLGKNLVLASPWSYVNTRVLQSLPVSTVSSL</sequence>
<gene>
    <name evidence="5 6" type="primary">LOC106723222</name>
</gene>
<dbReference type="CDD" id="cd07765">
    <property type="entry name" value="KRAB_A-box"/>
    <property type="match status" value="1"/>
</dbReference>
<evidence type="ECO:0000313" key="4">
    <source>
        <dbReference type="Proteomes" id="UP000189705"/>
    </source>
</evidence>
<dbReference type="SUPFAM" id="SSF109640">
    <property type="entry name" value="KRAB domain (Kruppel-associated box)"/>
    <property type="match status" value="1"/>
</dbReference>
<reference evidence="5 6" key="1">
    <citation type="submission" date="2025-04" db="UniProtKB">
        <authorList>
            <consortium name="RefSeq"/>
        </authorList>
    </citation>
    <scope>IDENTIFICATION</scope>
</reference>
<dbReference type="GO" id="GO:0006355">
    <property type="term" value="P:regulation of DNA-templated transcription"/>
    <property type="evidence" value="ECO:0007669"/>
    <property type="project" value="InterPro"/>
</dbReference>
<feature type="domain" description="KRAB-related" evidence="3">
    <location>
        <begin position="168"/>
        <end position="232"/>
    </location>
</feature>
<dbReference type="Proteomes" id="UP000189705">
    <property type="component" value="Unplaced"/>
</dbReference>
<dbReference type="Gene3D" id="6.10.140.140">
    <property type="match status" value="1"/>
</dbReference>
<keyword evidence="4" id="KW-1185">Reference proteome</keyword>
<feature type="domain" description="KRAB" evidence="2">
    <location>
        <begin position="171"/>
        <end position="239"/>
    </location>
</feature>
<proteinExistence type="predicted"/>
<dbReference type="SMART" id="SM00349">
    <property type="entry name" value="KRAB"/>
    <property type="match status" value="1"/>
</dbReference>